<dbReference type="GO" id="GO:0006412">
    <property type="term" value="P:translation"/>
    <property type="evidence" value="ECO:0007669"/>
    <property type="project" value="UniProtKB-UniRule"/>
</dbReference>
<dbReference type="CDD" id="cd00495">
    <property type="entry name" value="Ribosomal_L25_TL5_CTC"/>
    <property type="match status" value="1"/>
</dbReference>
<feature type="domain" description="Large ribosomal subunit protein bL25 beta" evidence="8">
    <location>
        <begin position="99"/>
        <end position="179"/>
    </location>
</feature>
<reference evidence="9 10" key="1">
    <citation type="journal article" date="2012" name="Stand. Genomic Sci.">
        <title>Genome sequence of the orange-pigmented seawater bacterium Owenweeksia hongkongensis type strain (UST20020801(T)).</title>
        <authorList>
            <person name="Riedel T."/>
            <person name="Held B."/>
            <person name="Nolan M."/>
            <person name="Lucas S."/>
            <person name="Lapidus A."/>
            <person name="Tice H."/>
            <person name="Del Rio T.G."/>
            <person name="Cheng J.F."/>
            <person name="Han C."/>
            <person name="Tapia R."/>
            <person name="Goodwin L.A."/>
            <person name="Pitluck S."/>
            <person name="Liolios K."/>
            <person name="Mavromatis K."/>
            <person name="Pagani I."/>
            <person name="Ivanova N."/>
            <person name="Mikhailova N."/>
            <person name="Pati A."/>
            <person name="Chen A."/>
            <person name="Palaniappan K."/>
            <person name="Rohde M."/>
            <person name="Tindall B.J."/>
            <person name="Detter J.C."/>
            <person name="Goker M."/>
            <person name="Woyke T."/>
            <person name="Bristow J."/>
            <person name="Eisen J.A."/>
            <person name="Markowitz V."/>
            <person name="Hugenholtz P."/>
            <person name="Klenk H.P."/>
            <person name="Kyrpides N.C."/>
        </authorList>
    </citation>
    <scope>NUCLEOTIDE SEQUENCE</scope>
    <source>
        <strain evidence="10">DSM 17368 / JCM 12287 / NRRL B-23963</strain>
    </source>
</reference>
<keyword evidence="2 5" id="KW-0694">RNA-binding</keyword>
<dbReference type="GO" id="GO:0022625">
    <property type="term" value="C:cytosolic large ribosomal subunit"/>
    <property type="evidence" value="ECO:0007669"/>
    <property type="project" value="TreeGrafter"/>
</dbReference>
<dbReference type="HAMAP" id="MF_01334">
    <property type="entry name" value="Ribosomal_bL25_CTC"/>
    <property type="match status" value="1"/>
</dbReference>
<evidence type="ECO:0000259" key="7">
    <source>
        <dbReference type="Pfam" id="PF01386"/>
    </source>
</evidence>
<gene>
    <name evidence="5" type="primary">rplY</name>
    <name evidence="5" type="synonym">ctc</name>
    <name evidence="9" type="ordered locus">Oweho_2693</name>
</gene>
<feature type="compositionally biased region" description="Low complexity" evidence="6">
    <location>
        <begin position="198"/>
        <end position="210"/>
    </location>
</feature>
<feature type="region of interest" description="Disordered" evidence="6">
    <location>
        <begin position="177"/>
        <end position="210"/>
    </location>
</feature>
<evidence type="ECO:0000256" key="2">
    <source>
        <dbReference type="ARBA" id="ARBA00022884"/>
    </source>
</evidence>
<dbReference type="SUPFAM" id="SSF50715">
    <property type="entry name" value="Ribosomal protein L25-like"/>
    <property type="match status" value="1"/>
</dbReference>
<dbReference type="RefSeq" id="WP_014203006.1">
    <property type="nucleotide sequence ID" value="NC_016599.1"/>
</dbReference>
<dbReference type="InterPro" id="IPR011035">
    <property type="entry name" value="Ribosomal_bL25/Gln-tRNA_synth"/>
</dbReference>
<dbReference type="PANTHER" id="PTHR33284">
    <property type="entry name" value="RIBOSOMAL PROTEIN L25/GLN-TRNA SYNTHETASE, ANTI-CODON-BINDING DOMAIN-CONTAINING PROTEIN"/>
    <property type="match status" value="1"/>
</dbReference>
<dbReference type="Proteomes" id="UP000005631">
    <property type="component" value="Chromosome"/>
</dbReference>
<protein>
    <recommendedName>
        <fullName evidence="5">Large ribosomal subunit protein bL25</fullName>
    </recommendedName>
    <alternativeName>
        <fullName evidence="5">General stress protein CTC</fullName>
    </alternativeName>
</protein>
<keyword evidence="4 5" id="KW-0687">Ribonucleoprotein</keyword>
<comment type="similarity">
    <text evidence="5">Belongs to the bacterial ribosomal protein bL25 family. CTC subfamily.</text>
</comment>
<dbReference type="KEGG" id="oho:Oweho_2693"/>
<evidence type="ECO:0000313" key="10">
    <source>
        <dbReference type="Proteomes" id="UP000005631"/>
    </source>
</evidence>
<dbReference type="Gene3D" id="2.170.120.20">
    <property type="entry name" value="Ribosomal protein L25, beta domain"/>
    <property type="match status" value="1"/>
</dbReference>
<dbReference type="OrthoDB" id="9786489at2"/>
<dbReference type="PATRIC" id="fig|926562.3.peg.2712"/>
<evidence type="ECO:0000256" key="1">
    <source>
        <dbReference type="ARBA" id="ARBA00022730"/>
    </source>
</evidence>
<dbReference type="Pfam" id="PF01386">
    <property type="entry name" value="Ribosomal_L25p"/>
    <property type="match status" value="1"/>
</dbReference>
<dbReference type="InterPro" id="IPR001021">
    <property type="entry name" value="Ribosomal_bL25_long"/>
</dbReference>
<keyword evidence="1 5" id="KW-0699">rRNA-binding</keyword>
<evidence type="ECO:0000256" key="3">
    <source>
        <dbReference type="ARBA" id="ARBA00022980"/>
    </source>
</evidence>
<evidence type="ECO:0000256" key="5">
    <source>
        <dbReference type="HAMAP-Rule" id="MF_01334"/>
    </source>
</evidence>
<keyword evidence="3 5" id="KW-0689">Ribosomal protein</keyword>
<sequence length="210" mass="23139">MKTIAIEGTLRTELGSKTAKLIRREGNVPCVIYGGEENIHFYTPEPSFKELLYTPEAHLVEINLDGKTYRTVIRDVQYHPVSDAIEHVDFFQTSADKAITIQVPINLVGNSRGVRNGGRLKVNLRKLKVTATEEHLPGHIDIDITEVRIGQSVRVSDVNTDGYEISHEPQRTILTVQTSRNAVDDSDEEGDGEEEATAEGGEATEAAAEA</sequence>
<dbReference type="InterPro" id="IPR020057">
    <property type="entry name" value="Ribosomal_bL25_b-dom"/>
</dbReference>
<dbReference type="NCBIfam" id="NF004132">
    <property type="entry name" value="PRK05618.2-2"/>
    <property type="match status" value="1"/>
</dbReference>
<accession>G8QZK4</accession>
<dbReference type="STRING" id="926562.Oweho_2693"/>
<evidence type="ECO:0000313" key="9">
    <source>
        <dbReference type="EMBL" id="AEV33657.1"/>
    </source>
</evidence>
<feature type="compositionally biased region" description="Acidic residues" evidence="6">
    <location>
        <begin position="184"/>
        <end position="197"/>
    </location>
</feature>
<keyword evidence="10" id="KW-1185">Reference proteome</keyword>
<dbReference type="EMBL" id="CP003156">
    <property type="protein sequence ID" value="AEV33657.1"/>
    <property type="molecule type" value="Genomic_DNA"/>
</dbReference>
<dbReference type="GO" id="GO:0008097">
    <property type="term" value="F:5S rRNA binding"/>
    <property type="evidence" value="ECO:0007669"/>
    <property type="project" value="InterPro"/>
</dbReference>
<dbReference type="NCBIfam" id="TIGR00731">
    <property type="entry name" value="bL25_bact_ctc"/>
    <property type="match status" value="1"/>
</dbReference>
<dbReference type="InterPro" id="IPR029751">
    <property type="entry name" value="Ribosomal_L25_dom"/>
</dbReference>
<dbReference type="eggNOG" id="COG1825">
    <property type="taxonomic scope" value="Bacteria"/>
</dbReference>
<dbReference type="AlphaFoldDB" id="G8QZK4"/>
<evidence type="ECO:0000256" key="6">
    <source>
        <dbReference type="SAM" id="MobiDB-lite"/>
    </source>
</evidence>
<dbReference type="InterPro" id="IPR020056">
    <property type="entry name" value="Rbsml_bL25/Gln-tRNA_synth_N"/>
</dbReference>
<dbReference type="HOGENOM" id="CLU_075939_2_1_10"/>
<dbReference type="GO" id="GO:0003735">
    <property type="term" value="F:structural constituent of ribosome"/>
    <property type="evidence" value="ECO:0007669"/>
    <property type="project" value="InterPro"/>
</dbReference>
<dbReference type="Pfam" id="PF14693">
    <property type="entry name" value="Ribosomal_TL5_C"/>
    <property type="match status" value="1"/>
</dbReference>
<evidence type="ECO:0000256" key="4">
    <source>
        <dbReference type="ARBA" id="ARBA00023274"/>
    </source>
</evidence>
<dbReference type="Gene3D" id="2.40.240.10">
    <property type="entry name" value="Ribosomal Protein L25, Chain P"/>
    <property type="match status" value="1"/>
</dbReference>
<organism evidence="9 10">
    <name type="scientific">Owenweeksia hongkongensis (strain DSM 17368 / CIP 108786 / JCM 12287 / NRRL B-23963 / UST20020801)</name>
    <dbReference type="NCBI Taxonomy" id="926562"/>
    <lineage>
        <taxon>Bacteria</taxon>
        <taxon>Pseudomonadati</taxon>
        <taxon>Bacteroidota</taxon>
        <taxon>Flavobacteriia</taxon>
        <taxon>Flavobacteriales</taxon>
        <taxon>Owenweeksiaceae</taxon>
        <taxon>Owenweeksia</taxon>
    </lineage>
</organism>
<proteinExistence type="inferred from homology"/>
<dbReference type="InterPro" id="IPR037121">
    <property type="entry name" value="Ribosomal_bL25_C"/>
</dbReference>
<comment type="subunit">
    <text evidence="5">Part of the 50S ribosomal subunit; part of the 5S rRNA/L5/L18/L25 subcomplex. Contacts the 5S rRNA. Binds to the 5S rRNA independently of L5 and L18.</text>
</comment>
<dbReference type="PANTHER" id="PTHR33284:SF1">
    <property type="entry name" value="RIBOSOMAL PROTEIN L25_GLN-TRNA SYNTHETASE, ANTI-CODON-BINDING DOMAIN-CONTAINING PROTEIN"/>
    <property type="match status" value="1"/>
</dbReference>
<feature type="domain" description="Large ribosomal subunit protein bL25 L25" evidence="7">
    <location>
        <begin position="6"/>
        <end position="90"/>
    </location>
</feature>
<dbReference type="InterPro" id="IPR020930">
    <property type="entry name" value="Ribosomal_uL5_bac-type"/>
</dbReference>
<comment type="function">
    <text evidence="5">This is one of the proteins that binds to the 5S RNA in the ribosome where it forms part of the central protuberance.</text>
</comment>
<evidence type="ECO:0000259" key="8">
    <source>
        <dbReference type="Pfam" id="PF14693"/>
    </source>
</evidence>
<name>G8QZK4_OWEHD</name>